<evidence type="ECO:0000313" key="4">
    <source>
        <dbReference type="EMBL" id="HIT74235.1"/>
    </source>
</evidence>
<organism evidence="4 5">
    <name type="scientific">Candidatus Avipropionibacterium avicola</name>
    <dbReference type="NCBI Taxonomy" id="2840701"/>
    <lineage>
        <taxon>Bacteria</taxon>
        <taxon>Bacillati</taxon>
        <taxon>Actinomycetota</taxon>
        <taxon>Actinomycetes</taxon>
        <taxon>Propionibacteriales</taxon>
        <taxon>Propionibacteriaceae</taxon>
        <taxon>Propionibacteriaceae incertae sedis</taxon>
        <taxon>Candidatus Avipropionibacterium</taxon>
    </lineage>
</organism>
<dbReference type="CDD" id="cd00761">
    <property type="entry name" value="Glyco_tranf_GTA_type"/>
    <property type="match status" value="1"/>
</dbReference>
<evidence type="ECO:0000313" key="5">
    <source>
        <dbReference type="Proteomes" id="UP000886842"/>
    </source>
</evidence>
<evidence type="ECO:0000256" key="1">
    <source>
        <dbReference type="ARBA" id="ARBA00022676"/>
    </source>
</evidence>
<dbReference type="GO" id="GO:0016757">
    <property type="term" value="F:glycosyltransferase activity"/>
    <property type="evidence" value="ECO:0007669"/>
    <property type="project" value="UniProtKB-KW"/>
</dbReference>
<keyword evidence="2" id="KW-0808">Transferase</keyword>
<dbReference type="Gene3D" id="3.90.550.10">
    <property type="entry name" value="Spore Coat Polysaccharide Biosynthesis Protein SpsA, Chain A"/>
    <property type="match status" value="1"/>
</dbReference>
<reference evidence="4" key="1">
    <citation type="submission" date="2020-10" db="EMBL/GenBank/DDBJ databases">
        <authorList>
            <person name="Gilroy R."/>
        </authorList>
    </citation>
    <scope>NUCLEOTIDE SEQUENCE</scope>
    <source>
        <strain evidence="4">ChiGjej1B1-24693</strain>
    </source>
</reference>
<dbReference type="InterPro" id="IPR029044">
    <property type="entry name" value="Nucleotide-diphossugar_trans"/>
</dbReference>
<dbReference type="AlphaFoldDB" id="A0A9D1KL47"/>
<sequence length="306" mass="34935">MQPLVSIIVPVYKVAAYLPRCLDSLLAQDHRPLELIVVDDGSPDECPDIIDAYARRHDIIRPVHQANAGVGAARNAGIALARGDYIGFVDSDDFVEPEYVSRLVHKLRKHDADIAICNFSFDFPNGARVPFPLLTPRRRLTGERAAQYSMDLLTVPTFAWNKLYRRELWDGIEFPSMYYEDVATAARVLERADAVTVTHRALYHYCLRGTGITGNFNDKNVQDYLRAARLIRDFLWSGGLWQTWEGPYRRFLRHVWTQLNISVIMTTSLPLSQRRAALRRIREGINELRQPPTHLELEAVHKGAVT</sequence>
<keyword evidence="1" id="KW-0328">Glycosyltransferase</keyword>
<dbReference type="Proteomes" id="UP000886842">
    <property type="component" value="Unassembled WGS sequence"/>
</dbReference>
<dbReference type="Pfam" id="PF00535">
    <property type="entry name" value="Glycos_transf_2"/>
    <property type="match status" value="1"/>
</dbReference>
<feature type="domain" description="Glycosyltransferase 2-like" evidence="3">
    <location>
        <begin position="6"/>
        <end position="167"/>
    </location>
</feature>
<dbReference type="SUPFAM" id="SSF53448">
    <property type="entry name" value="Nucleotide-diphospho-sugar transferases"/>
    <property type="match status" value="1"/>
</dbReference>
<dbReference type="PANTHER" id="PTHR22916">
    <property type="entry name" value="GLYCOSYLTRANSFERASE"/>
    <property type="match status" value="1"/>
</dbReference>
<proteinExistence type="predicted"/>
<gene>
    <name evidence="4" type="ORF">IAA98_01445</name>
</gene>
<comment type="caution">
    <text evidence="4">The sequence shown here is derived from an EMBL/GenBank/DDBJ whole genome shotgun (WGS) entry which is preliminary data.</text>
</comment>
<evidence type="ECO:0000256" key="2">
    <source>
        <dbReference type="ARBA" id="ARBA00022679"/>
    </source>
</evidence>
<dbReference type="InterPro" id="IPR001173">
    <property type="entry name" value="Glyco_trans_2-like"/>
</dbReference>
<dbReference type="EMBL" id="DVLP01000043">
    <property type="protein sequence ID" value="HIT74235.1"/>
    <property type="molecule type" value="Genomic_DNA"/>
</dbReference>
<reference evidence="4" key="2">
    <citation type="journal article" date="2021" name="PeerJ">
        <title>Extensive microbial diversity within the chicken gut microbiome revealed by metagenomics and culture.</title>
        <authorList>
            <person name="Gilroy R."/>
            <person name="Ravi A."/>
            <person name="Getino M."/>
            <person name="Pursley I."/>
            <person name="Horton D.L."/>
            <person name="Alikhan N.F."/>
            <person name="Baker D."/>
            <person name="Gharbi K."/>
            <person name="Hall N."/>
            <person name="Watson M."/>
            <person name="Adriaenssens E.M."/>
            <person name="Foster-Nyarko E."/>
            <person name="Jarju S."/>
            <person name="Secka A."/>
            <person name="Antonio M."/>
            <person name="Oren A."/>
            <person name="Chaudhuri R.R."/>
            <person name="La Ragione R."/>
            <person name="Hildebrand F."/>
            <person name="Pallen M.J."/>
        </authorList>
    </citation>
    <scope>NUCLEOTIDE SEQUENCE</scope>
    <source>
        <strain evidence="4">ChiGjej1B1-24693</strain>
    </source>
</reference>
<name>A0A9D1KL47_9ACTN</name>
<dbReference type="PANTHER" id="PTHR22916:SF51">
    <property type="entry name" value="GLYCOSYLTRANSFERASE EPSH-RELATED"/>
    <property type="match status" value="1"/>
</dbReference>
<accession>A0A9D1KL47</accession>
<evidence type="ECO:0000259" key="3">
    <source>
        <dbReference type="Pfam" id="PF00535"/>
    </source>
</evidence>
<protein>
    <submittedName>
        <fullName evidence="4">Glycosyltransferase</fullName>
    </submittedName>
</protein>